<proteinExistence type="predicted"/>
<feature type="coiled-coil region" evidence="1">
    <location>
        <begin position="10"/>
        <end position="59"/>
    </location>
</feature>
<evidence type="ECO:0000313" key="3">
    <source>
        <dbReference type="Proteomes" id="UP000801492"/>
    </source>
</evidence>
<keyword evidence="1" id="KW-0175">Coiled coil</keyword>
<evidence type="ECO:0000313" key="2">
    <source>
        <dbReference type="EMBL" id="KAF2894732.1"/>
    </source>
</evidence>
<organism evidence="2 3">
    <name type="scientific">Ignelater luminosus</name>
    <name type="common">Cucubano</name>
    <name type="synonym">Pyrophorus luminosus</name>
    <dbReference type="NCBI Taxonomy" id="2038154"/>
    <lineage>
        <taxon>Eukaryota</taxon>
        <taxon>Metazoa</taxon>
        <taxon>Ecdysozoa</taxon>
        <taxon>Arthropoda</taxon>
        <taxon>Hexapoda</taxon>
        <taxon>Insecta</taxon>
        <taxon>Pterygota</taxon>
        <taxon>Neoptera</taxon>
        <taxon>Endopterygota</taxon>
        <taxon>Coleoptera</taxon>
        <taxon>Polyphaga</taxon>
        <taxon>Elateriformia</taxon>
        <taxon>Elateroidea</taxon>
        <taxon>Elateridae</taxon>
        <taxon>Agrypninae</taxon>
        <taxon>Pyrophorini</taxon>
        <taxon>Ignelater</taxon>
    </lineage>
</organism>
<reference evidence="2" key="1">
    <citation type="submission" date="2019-08" db="EMBL/GenBank/DDBJ databases">
        <title>The genome of the North American firefly Photinus pyralis.</title>
        <authorList>
            <consortium name="Photinus pyralis genome working group"/>
            <person name="Fallon T.R."/>
            <person name="Sander Lower S.E."/>
            <person name="Weng J.-K."/>
        </authorList>
    </citation>
    <scope>NUCLEOTIDE SEQUENCE</scope>
    <source>
        <strain evidence="2">TRF0915ILg1</strain>
        <tissue evidence="2">Whole body</tissue>
    </source>
</reference>
<name>A0A8K0GAH9_IGNLU</name>
<dbReference type="Proteomes" id="UP000801492">
    <property type="component" value="Unassembled WGS sequence"/>
</dbReference>
<keyword evidence="3" id="KW-1185">Reference proteome</keyword>
<dbReference type="EMBL" id="VTPC01006718">
    <property type="protein sequence ID" value="KAF2894732.1"/>
    <property type="molecule type" value="Genomic_DNA"/>
</dbReference>
<evidence type="ECO:0000256" key="1">
    <source>
        <dbReference type="SAM" id="Coils"/>
    </source>
</evidence>
<sequence>MITGIKTENKNDLKEELRQVMEEYLQVEVKVEKCIDNDFAEKEREIQGLIREKAMYENSKGKNLKIGYQKLWIDNIQFIWNKKENILETQTKRGSEIYSDHYMVVAKWKVNDRLKEERSTKTQNQKYSESIRTYKLQDREVAEEFKEKLERKMKKKKVIGYT</sequence>
<accession>A0A8K0GAH9</accession>
<dbReference type="AlphaFoldDB" id="A0A8K0GAH9"/>
<gene>
    <name evidence="2" type="ORF">ILUMI_11441</name>
</gene>
<comment type="caution">
    <text evidence="2">The sequence shown here is derived from an EMBL/GenBank/DDBJ whole genome shotgun (WGS) entry which is preliminary data.</text>
</comment>
<protein>
    <submittedName>
        <fullName evidence="2">Uncharacterized protein</fullName>
    </submittedName>
</protein>
<dbReference type="OrthoDB" id="6779946at2759"/>